<keyword evidence="3" id="KW-1185">Reference proteome</keyword>
<organism evidence="2 3">
    <name type="scientific">Penaeus vannamei</name>
    <name type="common">Whiteleg shrimp</name>
    <name type="synonym">Litopenaeus vannamei</name>
    <dbReference type="NCBI Taxonomy" id="6689"/>
    <lineage>
        <taxon>Eukaryota</taxon>
        <taxon>Metazoa</taxon>
        <taxon>Ecdysozoa</taxon>
        <taxon>Arthropoda</taxon>
        <taxon>Crustacea</taxon>
        <taxon>Multicrustacea</taxon>
        <taxon>Malacostraca</taxon>
        <taxon>Eumalacostraca</taxon>
        <taxon>Eucarida</taxon>
        <taxon>Decapoda</taxon>
        <taxon>Dendrobranchiata</taxon>
        <taxon>Penaeoidea</taxon>
        <taxon>Penaeidae</taxon>
        <taxon>Penaeus</taxon>
    </lineage>
</organism>
<reference evidence="2 3" key="1">
    <citation type="submission" date="2018-04" db="EMBL/GenBank/DDBJ databases">
        <authorList>
            <person name="Zhang X."/>
            <person name="Yuan J."/>
            <person name="Li F."/>
            <person name="Xiang J."/>
        </authorList>
    </citation>
    <scope>NUCLEOTIDE SEQUENCE [LARGE SCALE GENOMIC DNA]</scope>
    <source>
        <tissue evidence="2">Muscle</tissue>
    </source>
</reference>
<feature type="compositionally biased region" description="Basic and acidic residues" evidence="1">
    <location>
        <begin position="229"/>
        <end position="239"/>
    </location>
</feature>
<feature type="compositionally biased region" description="Basic and acidic residues" evidence="1">
    <location>
        <begin position="174"/>
        <end position="187"/>
    </location>
</feature>
<name>A0A423T260_PENVA</name>
<gene>
    <name evidence="2" type="ORF">C7M84_011075</name>
</gene>
<feature type="region of interest" description="Disordered" evidence="1">
    <location>
        <begin position="120"/>
        <end position="140"/>
    </location>
</feature>
<dbReference type="Proteomes" id="UP000283509">
    <property type="component" value="Unassembled WGS sequence"/>
</dbReference>
<proteinExistence type="predicted"/>
<protein>
    <submittedName>
        <fullName evidence="2">Uncharacterized protein</fullName>
    </submittedName>
</protein>
<sequence length="401" mass="44925">MLKFRVTNSVKARRAAEAQRKALEEKLQLEWAWKPMAAMMNENQTDLVYWIPPLYSSNIVTTTSVHTRRPSITARPHALASSTQRKKKLSRRRAKLLSSDDSYEDVKDTDTLVDVNELKDDDTESGIHDDTFDTSTDDTSTLNIQSIEEEDKLMEDNDDSTLETSSMVTTIAEESSKASREQSEAKRQSKTPSKGSSRPTILRLLDKMSHLHGIPGNPLASKAKKPAKTPKEPRAFENKKARRPSVKVYHNPPKARLSNRRSKATQMDGGEEPCIIVSLDPNAAPTKVPAAAAEILVESQPSVKEQADPAAVRHAQLQMILRLLAQLYEEKVSRQDTEIQNLKTKLQTQDKLMRQMAHLVLGLKEEVTKLKGHCGVDARPHKDKQYNVLSIKVGDTETISC</sequence>
<feature type="compositionally biased region" description="Polar residues" evidence="1">
    <location>
        <begin position="190"/>
        <end position="199"/>
    </location>
</feature>
<evidence type="ECO:0000313" key="3">
    <source>
        <dbReference type="Proteomes" id="UP000283509"/>
    </source>
</evidence>
<feature type="region of interest" description="Disordered" evidence="1">
    <location>
        <begin position="211"/>
        <end position="268"/>
    </location>
</feature>
<dbReference type="EMBL" id="QCYY01002403">
    <property type="protein sequence ID" value="ROT70632.1"/>
    <property type="molecule type" value="Genomic_DNA"/>
</dbReference>
<accession>A0A423T260</accession>
<dbReference type="OrthoDB" id="6364676at2759"/>
<dbReference type="AlphaFoldDB" id="A0A423T260"/>
<evidence type="ECO:0000313" key="2">
    <source>
        <dbReference type="EMBL" id="ROT70632.1"/>
    </source>
</evidence>
<evidence type="ECO:0000256" key="1">
    <source>
        <dbReference type="SAM" id="MobiDB-lite"/>
    </source>
</evidence>
<feature type="region of interest" description="Disordered" evidence="1">
    <location>
        <begin position="169"/>
        <end position="199"/>
    </location>
</feature>
<reference evidence="2 3" key="2">
    <citation type="submission" date="2019-01" db="EMBL/GenBank/DDBJ databases">
        <title>The decoding of complex shrimp genome reveals the adaptation for benthos swimmer, frequently molting mechanism and breeding impact on genome.</title>
        <authorList>
            <person name="Sun Y."/>
            <person name="Gao Y."/>
            <person name="Yu Y."/>
        </authorList>
    </citation>
    <scope>NUCLEOTIDE SEQUENCE [LARGE SCALE GENOMIC DNA]</scope>
    <source>
        <tissue evidence="2">Muscle</tissue>
    </source>
</reference>
<feature type="region of interest" description="Disordered" evidence="1">
    <location>
        <begin position="65"/>
        <end position="103"/>
    </location>
</feature>
<feature type="compositionally biased region" description="Basic residues" evidence="1">
    <location>
        <begin position="84"/>
        <end position="95"/>
    </location>
</feature>
<comment type="caution">
    <text evidence="2">The sequence shown here is derived from an EMBL/GenBank/DDBJ whole genome shotgun (WGS) entry which is preliminary data.</text>
</comment>